<feature type="chain" id="PRO_5020501562" description="Lipoprotein" evidence="1">
    <location>
        <begin position="23"/>
        <end position="136"/>
    </location>
</feature>
<gene>
    <name evidence="2" type="ORF">D8779_07815</name>
</gene>
<feature type="signal peptide" evidence="1">
    <location>
        <begin position="1"/>
        <end position="22"/>
    </location>
</feature>
<protein>
    <recommendedName>
        <fullName evidence="4">Lipoprotein</fullName>
    </recommendedName>
</protein>
<sequence>MKTQLLIATLFTATLLTGCASNQNVHLYTPEEQAAMTADGAIATMLTPSEIREHFENSGKVIKPTGHVSYCNAGLISGSARSEALKTIDGVCGGTGEYTLVRAVPMLDAVSTAVGTSCMRSEMIVFRCNHTQAVHP</sequence>
<keyword evidence="1" id="KW-0732">Signal</keyword>
<proteinExistence type="predicted"/>
<keyword evidence="3" id="KW-1185">Reference proteome</keyword>
<accession>A0A4T2A344</accession>
<organism evidence="2 3">
    <name type="scientific">Pseudomonas leptonychotis</name>
    <dbReference type="NCBI Taxonomy" id="2448482"/>
    <lineage>
        <taxon>Bacteria</taxon>
        <taxon>Pseudomonadati</taxon>
        <taxon>Pseudomonadota</taxon>
        <taxon>Gammaproteobacteria</taxon>
        <taxon>Pseudomonadales</taxon>
        <taxon>Pseudomonadaceae</taxon>
        <taxon>Pseudomonas</taxon>
    </lineage>
</organism>
<dbReference type="OrthoDB" id="7062292at2"/>
<evidence type="ECO:0000256" key="1">
    <source>
        <dbReference type="SAM" id="SignalP"/>
    </source>
</evidence>
<comment type="caution">
    <text evidence="2">The sequence shown here is derived from an EMBL/GenBank/DDBJ whole genome shotgun (WGS) entry which is preliminary data.</text>
</comment>
<dbReference type="AlphaFoldDB" id="A0A4T2A344"/>
<dbReference type="EMBL" id="RFLV01000001">
    <property type="protein sequence ID" value="TIH10569.1"/>
    <property type="molecule type" value="Genomic_DNA"/>
</dbReference>
<evidence type="ECO:0008006" key="4">
    <source>
        <dbReference type="Google" id="ProtNLM"/>
    </source>
</evidence>
<reference evidence="2 3" key="1">
    <citation type="submission" date="2018-10" db="EMBL/GenBank/DDBJ databases">
        <title>Pseudomonas leptonychotis sp. nov., isolated from Weddell seals in Antarctica.</title>
        <authorList>
            <person name="Novakova D."/>
            <person name="Svec P."/>
            <person name="Kralova S."/>
            <person name="Kristofova L."/>
            <person name="Zeman M."/>
            <person name="Pantucek R."/>
            <person name="Maslanova I."/>
            <person name="Sedlacek I."/>
        </authorList>
    </citation>
    <scope>NUCLEOTIDE SEQUENCE [LARGE SCALE GENOMIC DNA]</scope>
    <source>
        <strain evidence="2 3">CCM 8849</strain>
    </source>
</reference>
<dbReference type="PROSITE" id="PS51257">
    <property type="entry name" value="PROKAR_LIPOPROTEIN"/>
    <property type="match status" value="1"/>
</dbReference>
<evidence type="ECO:0000313" key="2">
    <source>
        <dbReference type="EMBL" id="TIH10569.1"/>
    </source>
</evidence>
<dbReference type="RefSeq" id="WP_136663850.1">
    <property type="nucleotide sequence ID" value="NZ_CP173421.1"/>
</dbReference>
<name>A0A4T2A344_9PSED</name>
<dbReference type="Proteomes" id="UP000307541">
    <property type="component" value="Unassembled WGS sequence"/>
</dbReference>
<evidence type="ECO:0000313" key="3">
    <source>
        <dbReference type="Proteomes" id="UP000307541"/>
    </source>
</evidence>